<accession>A0AAD3SR51</accession>
<proteinExistence type="predicted"/>
<evidence type="ECO:0000313" key="2">
    <source>
        <dbReference type="Proteomes" id="UP001279734"/>
    </source>
</evidence>
<dbReference type="InterPro" id="IPR004320">
    <property type="entry name" value="BPS1_pln"/>
</dbReference>
<dbReference type="EMBL" id="BSYO01000014">
    <property type="protein sequence ID" value="GMH14927.1"/>
    <property type="molecule type" value="Genomic_DNA"/>
</dbReference>
<dbReference type="GO" id="GO:0048367">
    <property type="term" value="P:shoot system development"/>
    <property type="evidence" value="ECO:0007669"/>
    <property type="project" value="InterPro"/>
</dbReference>
<reference evidence="1" key="1">
    <citation type="submission" date="2023-05" db="EMBL/GenBank/DDBJ databases">
        <title>Nepenthes gracilis genome sequencing.</title>
        <authorList>
            <person name="Fukushima K."/>
        </authorList>
    </citation>
    <scope>NUCLEOTIDE SEQUENCE</scope>
    <source>
        <strain evidence="1">SING2019-196</strain>
    </source>
</reference>
<sequence>MAASTPLAGMQPRARSISLPTRLPSNSLEIEEQLNELRITWETLPATTEGLALGAETLCAGLAGLAELYARVDELVHSTSTRQALLHRDGGKPVEEAIDLSVGLFDTCSTARDLTLLLKDHARDLQSAIRRRGRYSDFEENVSDYVNFRKKATKDITKRLRALKQIENKHGFAPQLDIHPHAATMVRVLRAVNAIVITIFRHLLLFRSVPVLKEKASGWSLISKPVSGGSATPNRGQSSVFNEVGGVDIALHSLHNRRCQSVGDKQEVKLLQRRLQTLDHSIRSLEGGLDCLFRRIVQNRVSLLNVFTQ</sequence>
<dbReference type="Proteomes" id="UP001279734">
    <property type="component" value="Unassembled WGS sequence"/>
</dbReference>
<name>A0AAD3SR51_NEPGR</name>
<organism evidence="1 2">
    <name type="scientific">Nepenthes gracilis</name>
    <name type="common">Slender pitcher plant</name>
    <dbReference type="NCBI Taxonomy" id="150966"/>
    <lineage>
        <taxon>Eukaryota</taxon>
        <taxon>Viridiplantae</taxon>
        <taxon>Streptophyta</taxon>
        <taxon>Embryophyta</taxon>
        <taxon>Tracheophyta</taxon>
        <taxon>Spermatophyta</taxon>
        <taxon>Magnoliopsida</taxon>
        <taxon>eudicotyledons</taxon>
        <taxon>Gunneridae</taxon>
        <taxon>Pentapetalae</taxon>
        <taxon>Caryophyllales</taxon>
        <taxon>Nepenthaceae</taxon>
        <taxon>Nepenthes</taxon>
    </lineage>
</organism>
<dbReference type="PANTHER" id="PTHR33070:SF120">
    <property type="entry name" value="EXPRESSED PROTEIN"/>
    <property type="match status" value="1"/>
</dbReference>
<keyword evidence="2" id="KW-1185">Reference proteome</keyword>
<gene>
    <name evidence="1" type="ORF">Nepgr_016768</name>
</gene>
<dbReference type="PANTHER" id="PTHR33070">
    <property type="entry name" value="OS06G0725500 PROTEIN"/>
    <property type="match status" value="1"/>
</dbReference>
<dbReference type="AlphaFoldDB" id="A0AAD3SR51"/>
<dbReference type="GO" id="GO:0048364">
    <property type="term" value="P:root development"/>
    <property type="evidence" value="ECO:0007669"/>
    <property type="project" value="InterPro"/>
</dbReference>
<dbReference type="Pfam" id="PF03087">
    <property type="entry name" value="BPS1"/>
    <property type="match status" value="1"/>
</dbReference>
<protein>
    <submittedName>
        <fullName evidence="1">Uncharacterized protein</fullName>
    </submittedName>
</protein>
<comment type="caution">
    <text evidence="1">The sequence shown here is derived from an EMBL/GenBank/DDBJ whole genome shotgun (WGS) entry which is preliminary data.</text>
</comment>
<evidence type="ECO:0000313" key="1">
    <source>
        <dbReference type="EMBL" id="GMH14927.1"/>
    </source>
</evidence>